<protein>
    <submittedName>
        <fullName evidence="5">Tyrosine-type recombinase/integrase</fullName>
    </submittedName>
</protein>
<dbReference type="PANTHER" id="PTHR30349">
    <property type="entry name" value="PHAGE INTEGRASE-RELATED"/>
    <property type="match status" value="1"/>
</dbReference>
<dbReference type="InterPro" id="IPR050090">
    <property type="entry name" value="Tyrosine_recombinase_XerCD"/>
</dbReference>
<dbReference type="InterPro" id="IPR013762">
    <property type="entry name" value="Integrase-like_cat_sf"/>
</dbReference>
<dbReference type="Gene3D" id="1.10.443.10">
    <property type="entry name" value="Intergrase catalytic core"/>
    <property type="match status" value="1"/>
</dbReference>
<evidence type="ECO:0000256" key="3">
    <source>
        <dbReference type="ARBA" id="ARBA00023172"/>
    </source>
</evidence>
<dbReference type="EMBL" id="JAVREY010000175">
    <property type="protein sequence ID" value="MDT0470140.1"/>
    <property type="molecule type" value="Genomic_DNA"/>
</dbReference>
<proteinExistence type="inferred from homology"/>
<dbReference type="InterPro" id="IPR011010">
    <property type="entry name" value="DNA_brk_join_enz"/>
</dbReference>
<feature type="domain" description="Tyr recombinase" evidence="4">
    <location>
        <begin position="34"/>
        <end position="251"/>
    </location>
</feature>
<dbReference type="RefSeq" id="WP_311701579.1">
    <property type="nucleotide sequence ID" value="NZ_JAVREY010000175.1"/>
</dbReference>
<reference evidence="6" key="1">
    <citation type="submission" date="2023-07" db="EMBL/GenBank/DDBJ databases">
        <title>30 novel species of actinomycetes from the DSMZ collection.</title>
        <authorList>
            <person name="Nouioui I."/>
        </authorList>
    </citation>
    <scope>NUCLEOTIDE SEQUENCE [LARGE SCALE GENOMIC DNA]</scope>
    <source>
        <strain evidence="6">DSM 41699</strain>
    </source>
</reference>
<dbReference type="Proteomes" id="UP001183809">
    <property type="component" value="Unassembled WGS sequence"/>
</dbReference>
<keyword evidence="6" id="KW-1185">Reference proteome</keyword>
<dbReference type="Pfam" id="PF00589">
    <property type="entry name" value="Phage_integrase"/>
    <property type="match status" value="1"/>
</dbReference>
<evidence type="ECO:0000313" key="5">
    <source>
        <dbReference type="EMBL" id="MDT0470140.1"/>
    </source>
</evidence>
<gene>
    <name evidence="5" type="ORF">RM764_45805</name>
</gene>
<evidence type="ECO:0000256" key="2">
    <source>
        <dbReference type="ARBA" id="ARBA00023125"/>
    </source>
</evidence>
<dbReference type="InterPro" id="IPR002104">
    <property type="entry name" value="Integrase_catalytic"/>
</dbReference>
<keyword evidence="3" id="KW-0233">DNA recombination</keyword>
<evidence type="ECO:0000313" key="6">
    <source>
        <dbReference type="Proteomes" id="UP001183809"/>
    </source>
</evidence>
<dbReference type="PANTHER" id="PTHR30349:SF41">
    <property type="entry name" value="INTEGRASE_RECOMBINASE PROTEIN MJ0367-RELATED"/>
    <property type="match status" value="1"/>
</dbReference>
<sequence length="254" mass="28591">MGPERDRGVLVVFRRRHRATGLVVEVVDLIGAVVNDGYLERADASDRQVACGQARSRALILLFAGEQLVRIVGLLIKTGRRISEITMLDYDPILAVPFPDPDGCVARLRYQQTKTITDDSTIPIDQETLDLIRQQQESARTFMTGQNRPGLDPKYLFQAERNNRNGDRPYPSTTARPRLTKFAAVIGLRDDQDQLIKISKTHAFRHTTAASLLNAGVPMRVAMRYMGHKTPVMFLHYARTLSTTAEREFLGLRS</sequence>
<organism evidence="5 6">
    <name type="scientific">Streptomyces gibsoniae</name>
    <dbReference type="NCBI Taxonomy" id="3075529"/>
    <lineage>
        <taxon>Bacteria</taxon>
        <taxon>Bacillati</taxon>
        <taxon>Actinomycetota</taxon>
        <taxon>Actinomycetes</taxon>
        <taxon>Kitasatosporales</taxon>
        <taxon>Streptomycetaceae</taxon>
        <taxon>Streptomyces</taxon>
    </lineage>
</organism>
<dbReference type="SUPFAM" id="SSF56349">
    <property type="entry name" value="DNA breaking-rejoining enzymes"/>
    <property type="match status" value="1"/>
</dbReference>
<accession>A0ABU2UAP7</accession>
<dbReference type="PROSITE" id="PS51898">
    <property type="entry name" value="TYR_RECOMBINASE"/>
    <property type="match status" value="1"/>
</dbReference>
<evidence type="ECO:0000256" key="1">
    <source>
        <dbReference type="ARBA" id="ARBA00008857"/>
    </source>
</evidence>
<comment type="caution">
    <text evidence="5">The sequence shown here is derived from an EMBL/GenBank/DDBJ whole genome shotgun (WGS) entry which is preliminary data.</text>
</comment>
<keyword evidence="2" id="KW-0238">DNA-binding</keyword>
<comment type="similarity">
    <text evidence="1">Belongs to the 'phage' integrase family.</text>
</comment>
<evidence type="ECO:0000259" key="4">
    <source>
        <dbReference type="PROSITE" id="PS51898"/>
    </source>
</evidence>
<name>A0ABU2UAP7_9ACTN</name>